<feature type="domain" description="HTH marR-type" evidence="1">
    <location>
        <begin position="1"/>
        <end position="135"/>
    </location>
</feature>
<gene>
    <name evidence="2" type="ORF">SGUI_2230</name>
</gene>
<name>A0A1B1NDX9_9MICO</name>
<evidence type="ECO:0000313" key="2">
    <source>
        <dbReference type="EMBL" id="ANS79626.1"/>
    </source>
</evidence>
<proteinExistence type="predicted"/>
<dbReference type="SMART" id="SM00347">
    <property type="entry name" value="HTH_MARR"/>
    <property type="match status" value="1"/>
</dbReference>
<keyword evidence="3" id="KW-1185">Reference proteome</keyword>
<sequence>MSFRRRAGFLLATVGRRTDAAWGGFLRSRGMTNAEFAALAVLVDGSASQVELARQLAIDARNAGATVRKLRERGWLSSAADTTDRRRVVLTLTPDGQRAWDDLQAELRGSRSDYFGALDDPERAELERLLNKLNDAHLAQD</sequence>
<dbReference type="Gene3D" id="1.10.10.10">
    <property type="entry name" value="Winged helix-like DNA-binding domain superfamily/Winged helix DNA-binding domain"/>
    <property type="match status" value="1"/>
</dbReference>
<organism evidence="2 3">
    <name type="scientific">Serinicoccus hydrothermalis</name>
    <dbReference type="NCBI Taxonomy" id="1758689"/>
    <lineage>
        <taxon>Bacteria</taxon>
        <taxon>Bacillati</taxon>
        <taxon>Actinomycetota</taxon>
        <taxon>Actinomycetes</taxon>
        <taxon>Micrococcales</taxon>
        <taxon>Ornithinimicrobiaceae</taxon>
        <taxon>Serinicoccus</taxon>
    </lineage>
</organism>
<dbReference type="GO" id="GO:0006950">
    <property type="term" value="P:response to stress"/>
    <property type="evidence" value="ECO:0007669"/>
    <property type="project" value="TreeGrafter"/>
</dbReference>
<dbReference type="Pfam" id="PF12802">
    <property type="entry name" value="MarR_2"/>
    <property type="match status" value="1"/>
</dbReference>
<dbReference type="InterPro" id="IPR036388">
    <property type="entry name" value="WH-like_DNA-bd_sf"/>
</dbReference>
<dbReference type="PRINTS" id="PR00598">
    <property type="entry name" value="HTHMARR"/>
</dbReference>
<protein>
    <submittedName>
        <fullName evidence="2">Transcriptional regulator, MarR family</fullName>
    </submittedName>
</protein>
<dbReference type="KEGG" id="serj:SGUI_2230"/>
<evidence type="ECO:0000313" key="3">
    <source>
        <dbReference type="Proteomes" id="UP000092482"/>
    </source>
</evidence>
<dbReference type="PROSITE" id="PS50995">
    <property type="entry name" value="HTH_MARR_2"/>
    <property type="match status" value="1"/>
</dbReference>
<dbReference type="AlphaFoldDB" id="A0A1B1NDX9"/>
<accession>A0A1B1NDX9</accession>
<dbReference type="InterPro" id="IPR036390">
    <property type="entry name" value="WH_DNA-bd_sf"/>
</dbReference>
<dbReference type="EMBL" id="CP014989">
    <property type="protein sequence ID" value="ANS79626.1"/>
    <property type="molecule type" value="Genomic_DNA"/>
</dbReference>
<evidence type="ECO:0000259" key="1">
    <source>
        <dbReference type="PROSITE" id="PS50995"/>
    </source>
</evidence>
<reference evidence="2 3" key="1">
    <citation type="submission" date="2016-03" db="EMBL/GenBank/DDBJ databases">
        <title>Shallow-sea hydrothermal system.</title>
        <authorList>
            <person name="Tang K."/>
        </authorList>
    </citation>
    <scope>NUCLEOTIDE SEQUENCE [LARGE SCALE GENOMIC DNA]</scope>
    <source>
        <strain evidence="2 3">JLT9</strain>
    </source>
</reference>
<dbReference type="SUPFAM" id="SSF46785">
    <property type="entry name" value="Winged helix' DNA-binding domain"/>
    <property type="match status" value="1"/>
</dbReference>
<dbReference type="PANTHER" id="PTHR33164">
    <property type="entry name" value="TRANSCRIPTIONAL REGULATOR, MARR FAMILY"/>
    <property type="match status" value="1"/>
</dbReference>
<dbReference type="InterPro" id="IPR000835">
    <property type="entry name" value="HTH_MarR-typ"/>
</dbReference>
<dbReference type="InterPro" id="IPR039422">
    <property type="entry name" value="MarR/SlyA-like"/>
</dbReference>
<dbReference type="PANTHER" id="PTHR33164:SF43">
    <property type="entry name" value="HTH-TYPE TRANSCRIPTIONAL REPRESSOR YETL"/>
    <property type="match status" value="1"/>
</dbReference>
<dbReference type="STRING" id="1758689.SGUI_2230"/>
<dbReference type="Proteomes" id="UP000092482">
    <property type="component" value="Chromosome"/>
</dbReference>
<dbReference type="GO" id="GO:0003700">
    <property type="term" value="F:DNA-binding transcription factor activity"/>
    <property type="evidence" value="ECO:0007669"/>
    <property type="project" value="InterPro"/>
</dbReference>